<comment type="caution">
    <text evidence="2">The sequence shown here is derived from an EMBL/GenBank/DDBJ whole genome shotgun (WGS) entry which is preliminary data.</text>
</comment>
<organism evidence="2 3">
    <name type="scientific">Coprococcus aceti</name>
    <dbReference type="NCBI Taxonomy" id="2981786"/>
    <lineage>
        <taxon>Bacteria</taxon>
        <taxon>Bacillati</taxon>
        <taxon>Bacillota</taxon>
        <taxon>Clostridia</taxon>
        <taxon>Lachnospirales</taxon>
        <taxon>Lachnospiraceae</taxon>
        <taxon>Coprococcus</taxon>
    </lineage>
</organism>
<sequence length="532" mass="60770">MAGFREDFYARIGRDYHENMENSFLYGYVKTKRENNLRLCLKEEYYCLADTAASRKKYVRFLVKALLSDKSLSASLEKINSLQKLLDSISFAAEGLDEASRLAMRSELETELEAVKHAEGRSCGDRLRMLDKYMDKCQASESVIGIDADIESLRHISSELLDSFEFDGEKKNPYVELMSSYLDFYYGIISASGYVRRLLEFWSGSSKYIPDKKALSHFIEFGKRTFGKDVFDGCGRAAVRLEKLRQIGKTDRAGFDMAADMFFDTEFLDKLTENLQRDILTIDVNTLLYDAGFSNGGKPRKKDKSMDIMDAYFRYVGDNPFSGGTGYVEIPGGYTTWDEYYNACDNVRDRLNSDKRASAYQNVFMPMWIDNDTGGGIFLIGKRQFAENADVRLASNCEFGVVYFYGTDGGSAFEFSAFQEGTFDENVFPGMSEAVSWFRNYDYKADSMEEYRRYNGDAPAGCPEVFLKYFKGYDNVKAEVADISGEVTGNSALYGDVDESDIRDTLEAFDREQEEKERKKRLRMTFQSPKIK</sequence>
<dbReference type="EMBL" id="JBBNGJ010000001">
    <property type="protein sequence ID" value="MEQ2591668.1"/>
    <property type="molecule type" value="Genomic_DNA"/>
</dbReference>
<gene>
    <name evidence="2" type="ORF">AAAU18_01905</name>
</gene>
<feature type="region of interest" description="Disordered" evidence="1">
    <location>
        <begin position="510"/>
        <end position="532"/>
    </location>
</feature>
<protein>
    <recommendedName>
        <fullName evidence="4">LXG domain-containing protein</fullName>
    </recommendedName>
</protein>
<dbReference type="Proteomes" id="UP001494672">
    <property type="component" value="Unassembled WGS sequence"/>
</dbReference>
<name>A0ABV1I740_9FIRM</name>
<evidence type="ECO:0000313" key="3">
    <source>
        <dbReference type="Proteomes" id="UP001494672"/>
    </source>
</evidence>
<proteinExistence type="predicted"/>
<dbReference type="RefSeq" id="WP_349092704.1">
    <property type="nucleotide sequence ID" value="NZ_JBBNGJ010000001.1"/>
</dbReference>
<reference evidence="2 3" key="1">
    <citation type="submission" date="2024-04" db="EMBL/GenBank/DDBJ databases">
        <title>Human intestinal bacterial collection.</title>
        <authorList>
            <person name="Pauvert C."/>
            <person name="Hitch T.C.A."/>
            <person name="Clavel T."/>
        </authorList>
    </citation>
    <scope>NUCLEOTIDE SEQUENCE [LARGE SCALE GENOMIC DNA]</scope>
    <source>
        <strain evidence="2 3">CLA-AA-H181</strain>
    </source>
</reference>
<evidence type="ECO:0008006" key="4">
    <source>
        <dbReference type="Google" id="ProtNLM"/>
    </source>
</evidence>
<evidence type="ECO:0000256" key="1">
    <source>
        <dbReference type="SAM" id="MobiDB-lite"/>
    </source>
</evidence>
<evidence type="ECO:0000313" key="2">
    <source>
        <dbReference type="EMBL" id="MEQ2591668.1"/>
    </source>
</evidence>
<keyword evidence="3" id="KW-1185">Reference proteome</keyword>
<accession>A0ABV1I740</accession>